<dbReference type="PROSITE" id="PS51257">
    <property type="entry name" value="PROKAR_LIPOPROTEIN"/>
    <property type="match status" value="1"/>
</dbReference>
<feature type="domain" description="PepSY" evidence="2">
    <location>
        <begin position="7"/>
        <end position="85"/>
    </location>
</feature>
<proteinExistence type="predicted"/>
<dbReference type="Proteomes" id="UP000094795">
    <property type="component" value="Unassembled WGS sequence"/>
</dbReference>
<protein>
    <recommendedName>
        <fullName evidence="2">PepSY domain-containing protein</fullName>
    </recommendedName>
</protein>
<evidence type="ECO:0000313" key="4">
    <source>
        <dbReference type="Proteomes" id="UP000094795"/>
    </source>
</evidence>
<dbReference type="EMBL" id="LQZT01000012">
    <property type="protein sequence ID" value="OCW57804.1"/>
    <property type="molecule type" value="Genomic_DNA"/>
</dbReference>
<keyword evidence="1" id="KW-0732">Signal</keyword>
<feature type="signal peptide" evidence="1">
    <location>
        <begin position="1"/>
        <end position="21"/>
    </location>
</feature>
<evidence type="ECO:0000313" key="3">
    <source>
        <dbReference type="EMBL" id="OCW57804.1"/>
    </source>
</evidence>
<sequence>MKTMFIAASLFALIAPAAAFAGTACPDVPRDQWMSDADLTAKAKEMGYDVRSIKPEDGCLEAYAIDAKGQRVEVYFHPATAEVLRVKAED</sequence>
<dbReference type="RefSeq" id="WP_066178055.1">
    <property type="nucleotide sequence ID" value="NZ_LQZT01000012.1"/>
</dbReference>
<feature type="chain" id="PRO_5008656415" description="PepSY domain-containing protein" evidence="1">
    <location>
        <begin position="22"/>
        <end position="90"/>
    </location>
</feature>
<dbReference type="OrthoDB" id="7365433at2"/>
<evidence type="ECO:0000256" key="1">
    <source>
        <dbReference type="SAM" id="SignalP"/>
    </source>
</evidence>
<keyword evidence="4" id="KW-1185">Reference proteome</keyword>
<accession>A0A1C1YW71</accession>
<dbReference type="InterPro" id="IPR025711">
    <property type="entry name" value="PepSY"/>
</dbReference>
<name>A0A1C1YW71_9HYPH</name>
<comment type="caution">
    <text evidence="3">The sequence shown here is derived from an EMBL/GenBank/DDBJ whole genome shotgun (WGS) entry which is preliminary data.</text>
</comment>
<evidence type="ECO:0000259" key="2">
    <source>
        <dbReference type="Pfam" id="PF13670"/>
    </source>
</evidence>
<organism evidence="3 4">
    <name type="scientific">Hoeflea olei</name>
    <dbReference type="NCBI Taxonomy" id="1480615"/>
    <lineage>
        <taxon>Bacteria</taxon>
        <taxon>Pseudomonadati</taxon>
        <taxon>Pseudomonadota</taxon>
        <taxon>Alphaproteobacteria</taxon>
        <taxon>Hyphomicrobiales</taxon>
        <taxon>Rhizobiaceae</taxon>
        <taxon>Hoeflea</taxon>
    </lineage>
</organism>
<gene>
    <name evidence="3" type="ORF">AWJ14_03130</name>
</gene>
<dbReference type="Pfam" id="PF13670">
    <property type="entry name" value="PepSY_2"/>
    <property type="match status" value="1"/>
</dbReference>
<dbReference type="AlphaFoldDB" id="A0A1C1YW71"/>
<reference evidence="3 4" key="1">
    <citation type="submission" date="2015-12" db="EMBL/GenBank/DDBJ databases">
        <authorList>
            <person name="Shamseldin A."/>
            <person name="Moawad H."/>
            <person name="Abd El-Rahim W.M."/>
            <person name="Sadowsky M.J."/>
        </authorList>
    </citation>
    <scope>NUCLEOTIDE SEQUENCE [LARGE SCALE GENOMIC DNA]</scope>
    <source>
        <strain evidence="3 4">JC234</strain>
    </source>
</reference>
<dbReference type="STRING" id="1480615.AWJ14_03130"/>